<dbReference type="PANTHER" id="PTHR35317">
    <property type="entry name" value="OS04G0629600 PROTEIN"/>
    <property type="match status" value="1"/>
</dbReference>
<evidence type="ECO:0000313" key="2">
    <source>
        <dbReference type="Proteomes" id="UP001419268"/>
    </source>
</evidence>
<comment type="caution">
    <text evidence="1">The sequence shown here is derived from an EMBL/GenBank/DDBJ whole genome shotgun (WGS) entry which is preliminary data.</text>
</comment>
<gene>
    <name evidence="1" type="ORF">Scep_006857</name>
</gene>
<keyword evidence="2" id="KW-1185">Reference proteome</keyword>
<name>A0AAP0K9Z3_9MAGN</name>
<dbReference type="EMBL" id="JBBNAG010000003">
    <property type="protein sequence ID" value="KAK9148100.1"/>
    <property type="molecule type" value="Genomic_DNA"/>
</dbReference>
<dbReference type="Pfam" id="PF14223">
    <property type="entry name" value="Retrotran_gag_2"/>
    <property type="match status" value="1"/>
</dbReference>
<dbReference type="AlphaFoldDB" id="A0AAP0K9Z3"/>
<dbReference type="PANTHER" id="PTHR35317:SF10">
    <property type="entry name" value="RNA-DIRECTED DNA POLYMERASE"/>
    <property type="match status" value="1"/>
</dbReference>
<proteinExistence type="predicted"/>
<accession>A0AAP0K9Z3</accession>
<evidence type="ECO:0000313" key="1">
    <source>
        <dbReference type="EMBL" id="KAK9148100.1"/>
    </source>
</evidence>
<organism evidence="1 2">
    <name type="scientific">Stephania cephalantha</name>
    <dbReference type="NCBI Taxonomy" id="152367"/>
    <lineage>
        <taxon>Eukaryota</taxon>
        <taxon>Viridiplantae</taxon>
        <taxon>Streptophyta</taxon>
        <taxon>Embryophyta</taxon>
        <taxon>Tracheophyta</taxon>
        <taxon>Spermatophyta</taxon>
        <taxon>Magnoliopsida</taxon>
        <taxon>Ranunculales</taxon>
        <taxon>Menispermaceae</taxon>
        <taxon>Menispermoideae</taxon>
        <taxon>Cissampelideae</taxon>
        <taxon>Stephania</taxon>
    </lineage>
</organism>
<evidence type="ECO:0008006" key="3">
    <source>
        <dbReference type="Google" id="ProtNLM"/>
    </source>
</evidence>
<reference evidence="1 2" key="1">
    <citation type="submission" date="2024-01" db="EMBL/GenBank/DDBJ databases">
        <title>Genome assemblies of Stephania.</title>
        <authorList>
            <person name="Yang L."/>
        </authorList>
    </citation>
    <scope>NUCLEOTIDE SEQUENCE [LARGE SCALE GENOMIC DNA]</scope>
    <source>
        <strain evidence="1">JXDWG</strain>
        <tissue evidence="1">Leaf</tissue>
    </source>
</reference>
<sequence>MNGTNFSDWCEQVQFHLSVLDLDLALQYEKPDVITEESSVDEKTFHKAWKKSNRLSIMLMRMTIVSSIKSTLPQADNTKEFLKIVEERFLTADKSLAGTLMDDLTTRKFDGTCEMHEHVLEMTNIAAKLKGLGMNVDEFFLVQFILNSLHSQYGPFQILYNTIRDKWNVNELSGMLVQEEARLKKQDQHSVHLVTQGAKKKNYGNGIKRALPKHHESS</sequence>
<dbReference type="Proteomes" id="UP001419268">
    <property type="component" value="Unassembled WGS sequence"/>
</dbReference>
<protein>
    <recommendedName>
        <fullName evidence="3">UBN2_2 domain-containing protein</fullName>
    </recommendedName>
</protein>